<keyword evidence="14" id="KW-1133">Transmembrane helix</keyword>
<comment type="caution">
    <text evidence="17">The sequence shown here is derived from an EMBL/GenBank/DDBJ whole genome shotgun (WGS) entry which is preliminary data.</text>
</comment>
<keyword evidence="6" id="KW-0645">Protease</keyword>
<accession>A0ABV1ERY0</accession>
<evidence type="ECO:0000256" key="3">
    <source>
        <dbReference type="ARBA" id="ARBA00007164"/>
    </source>
</evidence>
<dbReference type="EC" id="3.4.16.4" evidence="4"/>
<dbReference type="EMBL" id="JBBMFT010000005">
    <property type="protein sequence ID" value="MEQ2456849.1"/>
    <property type="molecule type" value="Genomic_DNA"/>
</dbReference>
<evidence type="ECO:0000256" key="12">
    <source>
        <dbReference type="ARBA" id="ARBA00034000"/>
    </source>
</evidence>
<name>A0ABV1ERY0_9FIRM</name>
<dbReference type="Pfam" id="PF07943">
    <property type="entry name" value="PBP5_C"/>
    <property type="match status" value="1"/>
</dbReference>
<dbReference type="PANTHER" id="PTHR21581:SF6">
    <property type="entry name" value="TRAFFICKING PROTEIN PARTICLE COMPLEX SUBUNIT 12"/>
    <property type="match status" value="1"/>
</dbReference>
<dbReference type="InterPro" id="IPR015956">
    <property type="entry name" value="Peniciliin-bd_prot_C_sf"/>
</dbReference>
<evidence type="ECO:0000256" key="9">
    <source>
        <dbReference type="ARBA" id="ARBA00022960"/>
    </source>
</evidence>
<keyword evidence="9" id="KW-0133">Cell shape</keyword>
<evidence type="ECO:0000256" key="1">
    <source>
        <dbReference type="ARBA" id="ARBA00003217"/>
    </source>
</evidence>
<evidence type="ECO:0000256" key="11">
    <source>
        <dbReference type="ARBA" id="ARBA00023316"/>
    </source>
</evidence>
<dbReference type="RefSeq" id="WP_349140566.1">
    <property type="nucleotide sequence ID" value="NZ_JBBMFT010000005.1"/>
</dbReference>
<dbReference type="InterPro" id="IPR037167">
    <property type="entry name" value="Peptidase_S11_C_sf"/>
</dbReference>
<evidence type="ECO:0000256" key="13">
    <source>
        <dbReference type="RuleBase" id="RU004016"/>
    </source>
</evidence>
<comment type="catalytic activity">
    <reaction evidence="12">
        <text>Preferential cleavage: (Ac)2-L-Lys-D-Ala-|-D-Ala. Also transpeptidation of peptidyl-alanyl moieties that are N-acyl substituents of D-alanine.</text>
        <dbReference type="EC" id="3.4.16.4"/>
    </reaction>
</comment>
<feature type="signal peptide" evidence="15">
    <location>
        <begin position="1"/>
        <end position="26"/>
    </location>
</feature>
<evidence type="ECO:0000256" key="15">
    <source>
        <dbReference type="SAM" id="SignalP"/>
    </source>
</evidence>
<keyword evidence="5 17" id="KW-0121">Carboxypeptidase</keyword>
<evidence type="ECO:0000256" key="7">
    <source>
        <dbReference type="ARBA" id="ARBA00022729"/>
    </source>
</evidence>
<feature type="chain" id="PRO_5046986216" description="serine-type D-Ala-D-Ala carboxypeptidase" evidence="15">
    <location>
        <begin position="27"/>
        <end position="467"/>
    </location>
</feature>
<evidence type="ECO:0000256" key="4">
    <source>
        <dbReference type="ARBA" id="ARBA00012448"/>
    </source>
</evidence>
<dbReference type="Pfam" id="PF00768">
    <property type="entry name" value="Peptidase_S11"/>
    <property type="match status" value="1"/>
</dbReference>
<evidence type="ECO:0000256" key="5">
    <source>
        <dbReference type="ARBA" id="ARBA00022645"/>
    </source>
</evidence>
<dbReference type="Proteomes" id="UP001440599">
    <property type="component" value="Unassembled WGS sequence"/>
</dbReference>
<keyword evidence="7 15" id="KW-0732">Signal</keyword>
<dbReference type="PANTHER" id="PTHR21581">
    <property type="entry name" value="D-ALANYL-D-ALANINE CARBOXYPEPTIDASE"/>
    <property type="match status" value="1"/>
</dbReference>
<keyword evidence="10" id="KW-0573">Peptidoglycan synthesis</keyword>
<evidence type="ECO:0000256" key="10">
    <source>
        <dbReference type="ARBA" id="ARBA00022984"/>
    </source>
</evidence>
<feature type="transmembrane region" description="Helical" evidence="14">
    <location>
        <begin position="418"/>
        <end position="440"/>
    </location>
</feature>
<dbReference type="SUPFAM" id="SSF69189">
    <property type="entry name" value="Penicillin-binding protein associated domain"/>
    <property type="match status" value="1"/>
</dbReference>
<evidence type="ECO:0000259" key="16">
    <source>
        <dbReference type="SMART" id="SM00936"/>
    </source>
</evidence>
<keyword evidence="11" id="KW-0961">Cell wall biogenesis/degradation</keyword>
<dbReference type="Gene3D" id="2.60.410.10">
    <property type="entry name" value="D-Ala-D-Ala carboxypeptidase, C-terminal domain"/>
    <property type="match status" value="1"/>
</dbReference>
<dbReference type="Gene3D" id="3.40.710.10">
    <property type="entry name" value="DD-peptidase/beta-lactamase superfamily"/>
    <property type="match status" value="1"/>
</dbReference>
<gene>
    <name evidence="17" type="ORF">WMO45_09965</name>
</gene>
<dbReference type="GO" id="GO:0004180">
    <property type="term" value="F:carboxypeptidase activity"/>
    <property type="evidence" value="ECO:0007669"/>
    <property type="project" value="UniProtKB-KW"/>
</dbReference>
<feature type="domain" description="Peptidase S11 D-Ala-D-Ala carboxypeptidase A C-terminal" evidence="16">
    <location>
        <begin position="307"/>
        <end position="401"/>
    </location>
</feature>
<keyword evidence="18" id="KW-1185">Reference proteome</keyword>
<dbReference type="SUPFAM" id="SSF56601">
    <property type="entry name" value="beta-lactamase/transpeptidase-like"/>
    <property type="match status" value="1"/>
</dbReference>
<evidence type="ECO:0000313" key="18">
    <source>
        <dbReference type="Proteomes" id="UP001440599"/>
    </source>
</evidence>
<evidence type="ECO:0000256" key="6">
    <source>
        <dbReference type="ARBA" id="ARBA00022670"/>
    </source>
</evidence>
<reference evidence="17 18" key="1">
    <citation type="submission" date="2024-03" db="EMBL/GenBank/DDBJ databases">
        <title>Human intestinal bacterial collection.</title>
        <authorList>
            <person name="Pauvert C."/>
            <person name="Hitch T.C.A."/>
            <person name="Clavel T."/>
        </authorList>
    </citation>
    <scope>NUCLEOTIDE SEQUENCE [LARGE SCALE GENOMIC DNA]</scope>
    <source>
        <strain evidence="17 18">CLA-AP-H34</strain>
    </source>
</reference>
<keyword evidence="14" id="KW-0472">Membrane</keyword>
<dbReference type="SMART" id="SM00936">
    <property type="entry name" value="PBP5_C"/>
    <property type="match status" value="1"/>
</dbReference>
<dbReference type="InterPro" id="IPR018044">
    <property type="entry name" value="Peptidase_S11"/>
</dbReference>
<evidence type="ECO:0000256" key="14">
    <source>
        <dbReference type="SAM" id="Phobius"/>
    </source>
</evidence>
<keyword evidence="8 17" id="KW-0378">Hydrolase</keyword>
<organism evidence="17 18">
    <name type="scientific">Flavonifractor hominis</name>
    <dbReference type="NCBI Taxonomy" id="3133178"/>
    <lineage>
        <taxon>Bacteria</taxon>
        <taxon>Bacillati</taxon>
        <taxon>Bacillota</taxon>
        <taxon>Clostridia</taxon>
        <taxon>Eubacteriales</taxon>
        <taxon>Oscillospiraceae</taxon>
        <taxon>Flavonifractor</taxon>
    </lineage>
</organism>
<comment type="pathway">
    <text evidence="2">Cell wall biogenesis; peptidoglycan biosynthesis.</text>
</comment>
<dbReference type="InterPro" id="IPR001967">
    <property type="entry name" value="Peptidase_S11_N"/>
</dbReference>
<evidence type="ECO:0000256" key="2">
    <source>
        <dbReference type="ARBA" id="ARBA00004752"/>
    </source>
</evidence>
<evidence type="ECO:0000256" key="8">
    <source>
        <dbReference type="ARBA" id="ARBA00022801"/>
    </source>
</evidence>
<comment type="function">
    <text evidence="1">Removes C-terminal D-alanyl residues from sugar-peptide cell wall precursors.</text>
</comment>
<dbReference type="PRINTS" id="PR00725">
    <property type="entry name" value="DADACBPTASE1"/>
</dbReference>
<keyword evidence="14" id="KW-0812">Transmembrane</keyword>
<comment type="similarity">
    <text evidence="3 13">Belongs to the peptidase S11 family.</text>
</comment>
<dbReference type="InterPro" id="IPR012907">
    <property type="entry name" value="Peptidase_S11_C"/>
</dbReference>
<protein>
    <recommendedName>
        <fullName evidence="4">serine-type D-Ala-D-Ala carboxypeptidase</fullName>
        <ecNumber evidence="4">3.4.16.4</ecNumber>
    </recommendedName>
</protein>
<dbReference type="InterPro" id="IPR012338">
    <property type="entry name" value="Beta-lactam/transpept-like"/>
</dbReference>
<evidence type="ECO:0000313" key="17">
    <source>
        <dbReference type="EMBL" id="MEQ2456849.1"/>
    </source>
</evidence>
<sequence>MKKSRLLSFLLTAALLAGLLAGFASAAEAESGGSQILASMHVDAKAAILVDPNTDEILYEQNAHDKMYPASITKVMTCLLTLEAVDRGELSLEQVVTASDNLHAGIGEGASTADIKAGEQLRIIDLLYAALIPSANEACNVMAEAVSGSVEDFVALMNQRAAELGMEDTHFANTHGYHNDDHYTTAYDIYLMCKQAMKNETFRTIVSSLNYTMPATNMHPEERIVRSTNALISNFRVAGYLYQYATGIKTGHTNESGYCLAASASKDGRDLISVVMGCEREPGTTGSEGFIYFDETIRLFDWGFDNFSTQTILDDTKMDVGEVAVTLSKGVNSVALRPEGELTALLPNDVSPEDFTFETTIPAQTVEAPIEEGQQLGTIRALYNGQEYGTLPLVANVSVELDPWLYRLDRIQKFFDQLWVKVLLVVILVVIVVLILRQLFFRPRRGRRGGYSYGGRSSRYTGSRRRR</sequence>
<proteinExistence type="inferred from homology"/>